<keyword evidence="1" id="KW-0472">Membrane</keyword>
<dbReference type="InterPro" id="IPR035986">
    <property type="entry name" value="PKD_dom_sf"/>
</dbReference>
<feature type="transmembrane region" description="Helical" evidence="1">
    <location>
        <begin position="44"/>
        <end position="65"/>
    </location>
</feature>
<accession>A0A255Z8V9</accession>
<dbReference type="InterPro" id="IPR049804">
    <property type="entry name" value="Choice_anch_L"/>
</dbReference>
<evidence type="ECO:0000256" key="1">
    <source>
        <dbReference type="SAM" id="Phobius"/>
    </source>
</evidence>
<dbReference type="EMBL" id="NOXV01000256">
    <property type="protein sequence ID" value="OYQ37325.1"/>
    <property type="molecule type" value="Genomic_DNA"/>
</dbReference>
<evidence type="ECO:0000313" key="2">
    <source>
        <dbReference type="EMBL" id="OYQ37325.1"/>
    </source>
</evidence>
<dbReference type="InterPro" id="IPR026341">
    <property type="entry name" value="T9SS_type_B"/>
</dbReference>
<protein>
    <recommendedName>
        <fullName evidence="4">Ig-like domain-containing protein</fullName>
    </recommendedName>
</protein>
<proteinExistence type="predicted"/>
<comment type="caution">
    <text evidence="2">The sequence shown here is derived from an EMBL/GenBank/DDBJ whole genome shotgun (WGS) entry which is preliminary data.</text>
</comment>
<organism evidence="2 3">
    <name type="scientific">Flavobacterium cyanobacteriorum</name>
    <dbReference type="NCBI Taxonomy" id="2022802"/>
    <lineage>
        <taxon>Bacteria</taxon>
        <taxon>Pseudomonadati</taxon>
        <taxon>Bacteroidota</taxon>
        <taxon>Flavobacteriia</taxon>
        <taxon>Flavobacteriales</taxon>
        <taxon>Flavobacteriaceae</taxon>
        <taxon>Flavobacterium</taxon>
    </lineage>
</organism>
<evidence type="ECO:0000313" key="3">
    <source>
        <dbReference type="Proteomes" id="UP000216605"/>
    </source>
</evidence>
<gene>
    <name evidence="2" type="ORF">CHU92_08500</name>
</gene>
<name>A0A255Z8V9_9FLAO</name>
<dbReference type="NCBIfam" id="TIGR04131">
    <property type="entry name" value="Bac_Flav_CTERM"/>
    <property type="match status" value="1"/>
</dbReference>
<sequence>MGVQLRGTLQCCVDFSYIYTLLPAMKRVHHFIDYKLLKCIHCKLYLFGIAWLYFISSALSAQNIIVNQNFTAQQLAETLVDGSCAQVSNVSLQGRPGFGSKSHGYFTSAANFPFSSGILLSSGFAEAAQGPNTTIQSEGTVSWGGDEDLELALDINDTNNATVLEFDFVPFTNNISFQYIFASEEYTDFQGEVCNYSDGFAFLLKQVGAPGDYQNLAVIPGTTIPVKVTTVRGTGSTCPPANPEFFGSFNSDDSPTNFNGQTQILTAEAQVTAGLTYHIKLVIADQGDTLYDSAIFLAANSFASSIELGPDRLLLRNNPLCEGEQLALDATTPGAAGYQWFKDGAALDGEINPAYTVNSPGLYRVEVQLGTTCFAKGEIQVEYAAVPQPGAYTLSQCDDNTDGITIFNLTQADQQITGGNASVSVSYYRTLADATAQINAIAGTGQYQNTSANETVYARALNRYGCFTISTVLLTTSTVVINAPSPLIACDEDGTDDGVAQFDLTLKNSEILQGQPAGLQVAYFATLTNALLSQNPLTAIQYRNTVPGTQTIYARVNNAGSCYDVVPVELIVDVFEALPPEEKIVCADNIITLYPGVYTSYSWNTDPVQNTPSVNVTLPGTYTVTLTNSNGCRGTKTYTVSASGPATGAAIDIIDFAGSNNSISITPTGTGNYEYSLDGIHYQPEPFFEGLGAGDFKIYIKDINGCEPIYNKVVYVLDYPRFFTPNGDGVNDYWRIPFLQTRPDAEVTVFDRFGKLIQRFGSSSRGWDGTYNGTPLPSTDYWFVLKLGNGRTIKGHFSMLR</sequence>
<keyword evidence="3" id="KW-1185">Reference proteome</keyword>
<evidence type="ECO:0008006" key="4">
    <source>
        <dbReference type="Google" id="ProtNLM"/>
    </source>
</evidence>
<keyword evidence="1" id="KW-0812">Transmembrane</keyword>
<dbReference type="SUPFAM" id="SSF49299">
    <property type="entry name" value="PKD domain"/>
    <property type="match status" value="1"/>
</dbReference>
<dbReference type="AlphaFoldDB" id="A0A255Z8V9"/>
<dbReference type="Pfam" id="PF13585">
    <property type="entry name" value="CHU_C"/>
    <property type="match status" value="1"/>
</dbReference>
<dbReference type="OrthoDB" id="9765926at2"/>
<keyword evidence="1" id="KW-1133">Transmembrane helix</keyword>
<dbReference type="Proteomes" id="UP000216605">
    <property type="component" value="Unassembled WGS sequence"/>
</dbReference>
<reference evidence="2 3" key="1">
    <citation type="submission" date="2017-07" db="EMBL/GenBank/DDBJ databases">
        <title>Flavobacterium cyanobacteriorum sp. nov., isolated from cyanobacterial aggregates in a eutrophic lake.</title>
        <authorList>
            <person name="Cai H."/>
        </authorList>
    </citation>
    <scope>NUCLEOTIDE SEQUENCE [LARGE SCALE GENOMIC DNA]</scope>
    <source>
        <strain evidence="2 3">TH021</strain>
    </source>
</reference>
<dbReference type="NCBIfam" id="NF038133">
    <property type="entry name" value="choice_anch_L"/>
    <property type="match status" value="1"/>
</dbReference>